<dbReference type="EMBL" id="BONC01000017">
    <property type="protein sequence ID" value="GIF56785.1"/>
    <property type="molecule type" value="Genomic_DNA"/>
</dbReference>
<gene>
    <name evidence="2" type="ORF">Air01nite_28800</name>
</gene>
<sequence length="135" mass="14472">MIRLAFLVAGVGALGYGCWLLVPQLTTTVPWLIAGPIVHDLVVAPLLAGVGLILTRARVGAAVRTALMVTATLALIAVPLVWRPSAAPDNPGLQNRDYPRDLALWLTALWAALAVSWLLRRRRRVGPPTAGTRNE</sequence>
<evidence type="ECO:0000313" key="2">
    <source>
        <dbReference type="EMBL" id="GIF56785.1"/>
    </source>
</evidence>
<dbReference type="Proteomes" id="UP000624325">
    <property type="component" value="Unassembled WGS sequence"/>
</dbReference>
<reference evidence="2 3" key="1">
    <citation type="submission" date="2021-01" db="EMBL/GenBank/DDBJ databases">
        <title>Whole genome shotgun sequence of Asanoa iriomotensis NBRC 100142.</title>
        <authorList>
            <person name="Komaki H."/>
            <person name="Tamura T."/>
        </authorList>
    </citation>
    <scope>NUCLEOTIDE SEQUENCE [LARGE SCALE GENOMIC DNA]</scope>
    <source>
        <strain evidence="2 3">NBRC 100142</strain>
    </source>
</reference>
<name>A0ABQ4C3D2_9ACTN</name>
<feature type="transmembrane region" description="Helical" evidence="1">
    <location>
        <begin position="61"/>
        <end position="82"/>
    </location>
</feature>
<evidence type="ECO:0000313" key="3">
    <source>
        <dbReference type="Proteomes" id="UP000624325"/>
    </source>
</evidence>
<feature type="transmembrane region" description="Helical" evidence="1">
    <location>
        <begin position="102"/>
        <end position="119"/>
    </location>
</feature>
<protein>
    <submittedName>
        <fullName evidence="2">Uncharacterized protein</fullName>
    </submittedName>
</protein>
<keyword evidence="3" id="KW-1185">Reference proteome</keyword>
<dbReference type="RefSeq" id="WP_203702716.1">
    <property type="nucleotide sequence ID" value="NZ_BAAALU010000004.1"/>
</dbReference>
<feature type="transmembrane region" description="Helical" evidence="1">
    <location>
        <begin position="31"/>
        <end position="54"/>
    </location>
</feature>
<keyword evidence="1" id="KW-0472">Membrane</keyword>
<organism evidence="2 3">
    <name type="scientific">Asanoa iriomotensis</name>
    <dbReference type="NCBI Taxonomy" id="234613"/>
    <lineage>
        <taxon>Bacteria</taxon>
        <taxon>Bacillati</taxon>
        <taxon>Actinomycetota</taxon>
        <taxon>Actinomycetes</taxon>
        <taxon>Micromonosporales</taxon>
        <taxon>Micromonosporaceae</taxon>
        <taxon>Asanoa</taxon>
    </lineage>
</organism>
<evidence type="ECO:0000256" key="1">
    <source>
        <dbReference type="SAM" id="Phobius"/>
    </source>
</evidence>
<dbReference type="PROSITE" id="PS51257">
    <property type="entry name" value="PROKAR_LIPOPROTEIN"/>
    <property type="match status" value="1"/>
</dbReference>
<comment type="caution">
    <text evidence="2">The sequence shown here is derived from an EMBL/GenBank/DDBJ whole genome shotgun (WGS) entry which is preliminary data.</text>
</comment>
<proteinExistence type="predicted"/>
<accession>A0ABQ4C3D2</accession>
<keyword evidence="1" id="KW-0812">Transmembrane</keyword>
<keyword evidence="1" id="KW-1133">Transmembrane helix</keyword>